<protein>
    <recommendedName>
        <fullName evidence="1">DUF4780 domain-containing protein</fullName>
    </recommendedName>
</protein>
<dbReference type="Proteomes" id="UP000015102">
    <property type="component" value="Unassembled WGS sequence"/>
</dbReference>
<proteinExistence type="predicted"/>
<reference evidence="2" key="2">
    <citation type="submission" date="2015-06" db="UniProtKB">
        <authorList>
            <consortium name="EnsemblMetazoa"/>
        </authorList>
    </citation>
    <scope>IDENTIFICATION</scope>
</reference>
<accession>T1GU56</accession>
<evidence type="ECO:0000313" key="2">
    <source>
        <dbReference type="EnsemblMetazoa" id="MESCA007264-PA"/>
    </source>
</evidence>
<sequence>MNAKRIIALLIINNRDIPINNWKLEAYGKSFEGRIPVRFRVDEESAKIIEKKNFEINFGIRSVMVKVSKSSLQSEIANEMYKLTMKKKTFKRRGCGGGGESKIGGGGGGGIPLRRNTPDFADIMLCCTFPQKFLIALRLTKL</sequence>
<dbReference type="Pfam" id="PF16012">
    <property type="entry name" value="DUF4780"/>
    <property type="match status" value="1"/>
</dbReference>
<keyword evidence="3" id="KW-1185">Reference proteome</keyword>
<reference evidence="3" key="1">
    <citation type="submission" date="2013-02" db="EMBL/GenBank/DDBJ databases">
        <authorList>
            <person name="Hughes D."/>
        </authorList>
    </citation>
    <scope>NUCLEOTIDE SEQUENCE</scope>
    <source>
        <strain>Durham</strain>
        <strain evidence="3">NC isolate 2 -- Noor lab</strain>
    </source>
</reference>
<dbReference type="EMBL" id="CAQQ02199857">
    <property type="status" value="NOT_ANNOTATED_CDS"/>
    <property type="molecule type" value="Genomic_DNA"/>
</dbReference>
<name>T1GU56_MEGSC</name>
<dbReference type="AlphaFoldDB" id="T1GU56"/>
<evidence type="ECO:0000259" key="1">
    <source>
        <dbReference type="Pfam" id="PF16012"/>
    </source>
</evidence>
<organism evidence="2 3">
    <name type="scientific">Megaselia scalaris</name>
    <name type="common">Humpbacked fly</name>
    <name type="synonym">Phora scalaris</name>
    <dbReference type="NCBI Taxonomy" id="36166"/>
    <lineage>
        <taxon>Eukaryota</taxon>
        <taxon>Metazoa</taxon>
        <taxon>Ecdysozoa</taxon>
        <taxon>Arthropoda</taxon>
        <taxon>Hexapoda</taxon>
        <taxon>Insecta</taxon>
        <taxon>Pterygota</taxon>
        <taxon>Neoptera</taxon>
        <taxon>Endopterygota</taxon>
        <taxon>Diptera</taxon>
        <taxon>Brachycera</taxon>
        <taxon>Muscomorpha</taxon>
        <taxon>Platypezoidea</taxon>
        <taxon>Phoridae</taxon>
        <taxon>Megaseliini</taxon>
        <taxon>Megaselia</taxon>
    </lineage>
</organism>
<feature type="domain" description="DUF4780" evidence="1">
    <location>
        <begin position="2"/>
        <end position="65"/>
    </location>
</feature>
<evidence type="ECO:0000313" key="3">
    <source>
        <dbReference type="Proteomes" id="UP000015102"/>
    </source>
</evidence>
<dbReference type="EMBL" id="CAQQ02199856">
    <property type="status" value="NOT_ANNOTATED_CDS"/>
    <property type="molecule type" value="Genomic_DNA"/>
</dbReference>
<dbReference type="HOGENOM" id="CLU_1818018_0_0_1"/>
<dbReference type="EnsemblMetazoa" id="MESCA007264-RA">
    <property type="protein sequence ID" value="MESCA007264-PA"/>
    <property type="gene ID" value="MESCA007264"/>
</dbReference>
<dbReference type="InterPro" id="IPR031961">
    <property type="entry name" value="DUF4780"/>
</dbReference>